<sequence>MRWFNSYRLHGHSLAPRLPQHSLVISMRWPGHWPLAPGTTIVVEHPTLGRLIKHVDRIDHHGRLWLYGEHPDGLSSEQMGPVSRQCVKGRVIFSVAATSSSHQLGHGA</sequence>
<dbReference type="Proteomes" id="UP001378242">
    <property type="component" value="Unassembled WGS sequence"/>
</dbReference>
<comment type="caution">
    <text evidence="1">The sequence shown here is derived from an EMBL/GenBank/DDBJ whole genome shotgun (WGS) entry which is preliminary data.</text>
</comment>
<accession>A0ABU9GJG6</accession>
<proteinExistence type="predicted"/>
<dbReference type="CDD" id="cd06462">
    <property type="entry name" value="Peptidase_S24_S26"/>
    <property type="match status" value="1"/>
</dbReference>
<protein>
    <submittedName>
        <fullName evidence="1">S24/S26 family peptidase</fullName>
    </submittedName>
</protein>
<reference evidence="1 2" key="1">
    <citation type="submission" date="2024-02" db="EMBL/GenBank/DDBJ databases">
        <title>Bacteria isolated from the canopy kelp, Nereocystis luetkeana.</title>
        <authorList>
            <person name="Pfister C.A."/>
            <person name="Younker I.T."/>
            <person name="Light S.H."/>
        </authorList>
    </citation>
    <scope>NUCLEOTIDE SEQUENCE [LARGE SCALE GENOMIC DNA]</scope>
    <source>
        <strain evidence="1 2">TI.5.07</strain>
    </source>
</reference>
<gene>
    <name evidence="1" type="ORF">V6243_15540</name>
</gene>
<evidence type="ECO:0000313" key="1">
    <source>
        <dbReference type="EMBL" id="MEL0618238.1"/>
    </source>
</evidence>
<evidence type="ECO:0000313" key="2">
    <source>
        <dbReference type="Proteomes" id="UP001378242"/>
    </source>
</evidence>
<name>A0ABU9GJG6_COBMA</name>
<keyword evidence="2" id="KW-1185">Reference proteome</keyword>
<dbReference type="GeneID" id="43176627"/>
<organism evidence="1 2">
    <name type="scientific">Cobetia marina</name>
    <name type="common">Deleya marina</name>
    <dbReference type="NCBI Taxonomy" id="28258"/>
    <lineage>
        <taxon>Bacteria</taxon>
        <taxon>Pseudomonadati</taxon>
        <taxon>Pseudomonadota</taxon>
        <taxon>Gammaproteobacteria</taxon>
        <taxon>Oceanospirillales</taxon>
        <taxon>Halomonadaceae</taxon>
        <taxon>Cobetia</taxon>
    </lineage>
</organism>
<dbReference type="EMBL" id="JBAKAP010000021">
    <property type="protein sequence ID" value="MEL0618238.1"/>
    <property type="molecule type" value="Genomic_DNA"/>
</dbReference>
<dbReference type="RefSeq" id="WP_077378119.1">
    <property type="nucleotide sequence ID" value="NZ_BJOH01000040.1"/>
</dbReference>